<dbReference type="InterPro" id="IPR012338">
    <property type="entry name" value="Beta-lactam/transpept-like"/>
</dbReference>
<protein>
    <submittedName>
        <fullName evidence="2">Serine hydrolase domain-containing protein</fullName>
        <ecNumber evidence="2">3.-.-.-</ecNumber>
    </submittedName>
</protein>
<keyword evidence="3" id="KW-1185">Reference proteome</keyword>
<reference evidence="2 3" key="1">
    <citation type="submission" date="2024-09" db="EMBL/GenBank/DDBJ databases">
        <authorList>
            <person name="Sun Q."/>
            <person name="Mori K."/>
        </authorList>
    </citation>
    <scope>NUCLEOTIDE SEQUENCE [LARGE SCALE GENOMIC DNA]</scope>
    <source>
        <strain evidence="2 3">KCTC 23279</strain>
    </source>
</reference>
<dbReference type="GO" id="GO:0016787">
    <property type="term" value="F:hydrolase activity"/>
    <property type="evidence" value="ECO:0007669"/>
    <property type="project" value="UniProtKB-KW"/>
</dbReference>
<accession>A0ABV6ESU5</accession>
<evidence type="ECO:0000313" key="3">
    <source>
        <dbReference type="Proteomes" id="UP001589775"/>
    </source>
</evidence>
<dbReference type="RefSeq" id="WP_378388091.1">
    <property type="nucleotide sequence ID" value="NZ_JBHLWM010000005.1"/>
</dbReference>
<evidence type="ECO:0000259" key="1">
    <source>
        <dbReference type="Pfam" id="PF00144"/>
    </source>
</evidence>
<dbReference type="InterPro" id="IPR050789">
    <property type="entry name" value="Diverse_Enzym_Activities"/>
</dbReference>
<dbReference type="InterPro" id="IPR001466">
    <property type="entry name" value="Beta-lactam-related"/>
</dbReference>
<gene>
    <name evidence="2" type="ORF">ACFFJ6_12445</name>
</gene>
<dbReference type="PANTHER" id="PTHR43283">
    <property type="entry name" value="BETA-LACTAMASE-RELATED"/>
    <property type="match status" value="1"/>
</dbReference>
<sequence>MPFETSLPPDAASRATLANWRMLPFSRWAFQHVDELIATAPIANAADDVWPLPGAPRSFDDFRVRAQGGDTLDFAGFLDATATDALVILQDGVIVCETYSNGMTAQTPHIIMSASKSITGLIAGILASRGTLDLDAEVTTLLPEIAATAYRGATLRQMLDMRTGIMLDLDATRDYAAAAGWDALAPDQQPSDLKRFYQGLAIKPQPHGGSFRYNSANTDLLGWAIERASGRRFAQLVSELIWQPLGAEQPASMTLDRDGLARATGGFSMTARDFARIGQMMLGDGRAIVPRGWVDDLWRNGDRAAWKTGEWQKLFPYQSMSYRGGWYVVDDEPRMMFAMGIHGQNLFVDPAHRLVVAKLSSQGAPVDNAAWAVTHRALPEIRRCLAG</sequence>
<dbReference type="SUPFAM" id="SSF56601">
    <property type="entry name" value="beta-lactamase/transpeptidase-like"/>
    <property type="match status" value="1"/>
</dbReference>
<evidence type="ECO:0000313" key="2">
    <source>
        <dbReference type="EMBL" id="MFC0241284.1"/>
    </source>
</evidence>
<dbReference type="Proteomes" id="UP001589775">
    <property type="component" value="Unassembled WGS sequence"/>
</dbReference>
<dbReference type="EC" id="3.-.-.-" evidence="2"/>
<keyword evidence="2" id="KW-0378">Hydrolase</keyword>
<organism evidence="2 3">
    <name type="scientific">Rhodopseudomonas telluris</name>
    <dbReference type="NCBI Taxonomy" id="644215"/>
    <lineage>
        <taxon>Bacteria</taxon>
        <taxon>Pseudomonadati</taxon>
        <taxon>Pseudomonadota</taxon>
        <taxon>Alphaproteobacteria</taxon>
        <taxon>Hyphomicrobiales</taxon>
        <taxon>Nitrobacteraceae</taxon>
        <taxon>Rhodopseudomonas</taxon>
    </lineage>
</organism>
<dbReference type="Pfam" id="PF00144">
    <property type="entry name" value="Beta-lactamase"/>
    <property type="match status" value="1"/>
</dbReference>
<dbReference type="Gene3D" id="3.40.710.10">
    <property type="entry name" value="DD-peptidase/beta-lactamase superfamily"/>
    <property type="match status" value="1"/>
</dbReference>
<name>A0ABV6ESU5_9BRAD</name>
<dbReference type="EMBL" id="JBHLWM010000005">
    <property type="protein sequence ID" value="MFC0241284.1"/>
    <property type="molecule type" value="Genomic_DNA"/>
</dbReference>
<dbReference type="PANTHER" id="PTHR43283:SF7">
    <property type="entry name" value="BETA-LACTAMASE-RELATED DOMAIN-CONTAINING PROTEIN"/>
    <property type="match status" value="1"/>
</dbReference>
<comment type="caution">
    <text evidence="2">The sequence shown here is derived from an EMBL/GenBank/DDBJ whole genome shotgun (WGS) entry which is preliminary data.</text>
</comment>
<proteinExistence type="predicted"/>
<feature type="domain" description="Beta-lactamase-related" evidence="1">
    <location>
        <begin position="81"/>
        <end position="369"/>
    </location>
</feature>